<evidence type="ECO:0000256" key="5">
    <source>
        <dbReference type="ARBA" id="ARBA00023237"/>
    </source>
</evidence>
<evidence type="ECO:0000256" key="2">
    <source>
        <dbReference type="ARBA" id="ARBA00006275"/>
    </source>
</evidence>
<keyword evidence="5" id="KW-0998">Cell outer membrane</keyword>
<dbReference type="InterPro" id="IPR011990">
    <property type="entry name" value="TPR-like_helical_dom_sf"/>
</dbReference>
<comment type="similarity">
    <text evidence="2">Belongs to the SusD family.</text>
</comment>
<keyword evidence="3" id="KW-0732">Signal</keyword>
<organism evidence="8 9">
    <name type="scientific">Mucilaginibacter pocheonensis</name>
    <dbReference type="NCBI Taxonomy" id="398050"/>
    <lineage>
        <taxon>Bacteria</taxon>
        <taxon>Pseudomonadati</taxon>
        <taxon>Bacteroidota</taxon>
        <taxon>Sphingobacteriia</taxon>
        <taxon>Sphingobacteriales</taxon>
        <taxon>Sphingobacteriaceae</taxon>
        <taxon>Mucilaginibacter</taxon>
    </lineage>
</organism>
<feature type="domain" description="RagB/SusD" evidence="6">
    <location>
        <begin position="333"/>
        <end position="510"/>
    </location>
</feature>
<dbReference type="InterPro" id="IPR033985">
    <property type="entry name" value="SusD-like_N"/>
</dbReference>
<gene>
    <name evidence="8" type="ORF">J2W55_004199</name>
</gene>
<reference evidence="8 9" key="1">
    <citation type="submission" date="2023-07" db="EMBL/GenBank/DDBJ databases">
        <title>Sorghum-associated microbial communities from plants grown in Nebraska, USA.</title>
        <authorList>
            <person name="Schachtman D."/>
        </authorList>
    </citation>
    <scope>NUCLEOTIDE SEQUENCE [LARGE SCALE GENOMIC DNA]</scope>
    <source>
        <strain evidence="8 9">3262</strain>
    </source>
</reference>
<comment type="caution">
    <text evidence="8">The sequence shown here is derived from an EMBL/GenBank/DDBJ whole genome shotgun (WGS) entry which is preliminary data.</text>
</comment>
<name>A0ABU1TGA7_9SPHI</name>
<keyword evidence="9" id="KW-1185">Reference proteome</keyword>
<dbReference type="InterPro" id="IPR012944">
    <property type="entry name" value="SusD_RagB_dom"/>
</dbReference>
<keyword evidence="4" id="KW-0472">Membrane</keyword>
<accession>A0ABU1TGA7</accession>
<dbReference type="RefSeq" id="WP_310100206.1">
    <property type="nucleotide sequence ID" value="NZ_JAVDUU010000004.1"/>
</dbReference>
<dbReference type="CDD" id="cd08977">
    <property type="entry name" value="SusD"/>
    <property type="match status" value="1"/>
</dbReference>
<evidence type="ECO:0000256" key="1">
    <source>
        <dbReference type="ARBA" id="ARBA00004442"/>
    </source>
</evidence>
<dbReference type="EMBL" id="JAVDUU010000004">
    <property type="protein sequence ID" value="MDR6944339.1"/>
    <property type="molecule type" value="Genomic_DNA"/>
</dbReference>
<dbReference type="Gene3D" id="1.25.40.390">
    <property type="match status" value="1"/>
</dbReference>
<dbReference type="Proteomes" id="UP001247620">
    <property type="component" value="Unassembled WGS sequence"/>
</dbReference>
<sequence>MKFNLKKYKAGLVALIVIASTTGCKKYLDEDSRSNFTQDNYFTTANQARTFVNGIYGGYINNINYGLYLFQNGDAYGEAPFITLELFAGHTTTLGQSTNNKKVINQNTDPTNPGFETVWKGCYTAIEECNIALARIPAISMDDATKNAMLGEVYFLRAFYYFHLVRLYGDVPLLTEPVDIKSPLLYPERTPKEQVYNLVVNDLLAAEKSGLPNTDQTGKASLGAVHTLLSSVYLTMAGYPLQKTENYAKAAAEAQQVLSLYTLFDNYAYLHDNPHKNQGELIFQSQYLVGVATNAITQLTVPFNLQVGAYGDHLGAMIPTDDFFKSYEAGDKRTEEKQFYFSKYPASDNPKDTINFGEHCLYKYFHVESSVAGTANSGKCDENWTFLRLPEAMLIYAEASNEVSGPTAEAYAQVNKIRARANLAPLSNLSKDQFRQAIWKERYHELAYENKAYFDIQRTHQVYDVKHNTFGPATSTPNEQGVTMKEQYYLWPVPQRERNTNTKLTQNTGW</sequence>
<dbReference type="SUPFAM" id="SSF48452">
    <property type="entry name" value="TPR-like"/>
    <property type="match status" value="1"/>
</dbReference>
<evidence type="ECO:0000259" key="7">
    <source>
        <dbReference type="Pfam" id="PF14322"/>
    </source>
</evidence>
<dbReference type="Pfam" id="PF14322">
    <property type="entry name" value="SusD-like_3"/>
    <property type="match status" value="1"/>
</dbReference>
<evidence type="ECO:0000256" key="3">
    <source>
        <dbReference type="ARBA" id="ARBA00022729"/>
    </source>
</evidence>
<evidence type="ECO:0000256" key="4">
    <source>
        <dbReference type="ARBA" id="ARBA00023136"/>
    </source>
</evidence>
<evidence type="ECO:0008006" key="10">
    <source>
        <dbReference type="Google" id="ProtNLM"/>
    </source>
</evidence>
<proteinExistence type="inferred from homology"/>
<comment type="subcellular location">
    <subcellularLocation>
        <location evidence="1">Cell outer membrane</location>
    </subcellularLocation>
</comment>
<evidence type="ECO:0000259" key="6">
    <source>
        <dbReference type="Pfam" id="PF07980"/>
    </source>
</evidence>
<dbReference type="Pfam" id="PF07980">
    <property type="entry name" value="SusD_RagB"/>
    <property type="match status" value="1"/>
</dbReference>
<dbReference type="PROSITE" id="PS51257">
    <property type="entry name" value="PROKAR_LIPOPROTEIN"/>
    <property type="match status" value="1"/>
</dbReference>
<evidence type="ECO:0000313" key="8">
    <source>
        <dbReference type="EMBL" id="MDR6944339.1"/>
    </source>
</evidence>
<feature type="domain" description="SusD-like N-terminal" evidence="7">
    <location>
        <begin position="94"/>
        <end position="234"/>
    </location>
</feature>
<protein>
    <recommendedName>
        <fullName evidence="10">Starch-binding associating with outer membrane</fullName>
    </recommendedName>
</protein>
<evidence type="ECO:0000313" key="9">
    <source>
        <dbReference type="Proteomes" id="UP001247620"/>
    </source>
</evidence>